<keyword evidence="3" id="KW-1185">Reference proteome</keyword>
<evidence type="ECO:0000256" key="1">
    <source>
        <dbReference type="SAM" id="MobiDB-lite"/>
    </source>
</evidence>
<dbReference type="AlphaFoldDB" id="A0A1I2Z858"/>
<dbReference type="OrthoDB" id="9945577at2"/>
<gene>
    <name evidence="2" type="ORF">SAMN05660649_04792</name>
</gene>
<dbReference type="RefSeq" id="WP_092475366.1">
    <property type="nucleotide sequence ID" value="NZ_FOOX01000025.1"/>
</dbReference>
<sequence>MAESSKRFNWQVSFGVTHQLEYGELIDFYNKLPKMQQGAIGRKLLQAGLQSLKKAGDPLVLRLLEQEQQKENSETNNTSSGKSEKQLVKPQNKLNKKVLGLLDS</sequence>
<dbReference type="STRING" id="341036.SAMN05660649_04792"/>
<name>A0A1I2Z858_9FIRM</name>
<feature type="region of interest" description="Disordered" evidence="1">
    <location>
        <begin position="67"/>
        <end position="104"/>
    </location>
</feature>
<evidence type="ECO:0000313" key="3">
    <source>
        <dbReference type="Proteomes" id="UP000199337"/>
    </source>
</evidence>
<protein>
    <submittedName>
        <fullName evidence="2">Uncharacterized protein</fullName>
    </submittedName>
</protein>
<accession>A0A1I2Z858</accession>
<dbReference type="Proteomes" id="UP000199337">
    <property type="component" value="Unassembled WGS sequence"/>
</dbReference>
<evidence type="ECO:0000313" key="2">
    <source>
        <dbReference type="EMBL" id="SFH33686.1"/>
    </source>
</evidence>
<dbReference type="EMBL" id="FOOX01000025">
    <property type="protein sequence ID" value="SFH33686.1"/>
    <property type="molecule type" value="Genomic_DNA"/>
</dbReference>
<reference evidence="3" key="1">
    <citation type="submission" date="2016-10" db="EMBL/GenBank/DDBJ databases">
        <authorList>
            <person name="Varghese N."/>
            <person name="Submissions S."/>
        </authorList>
    </citation>
    <scope>NUCLEOTIDE SEQUENCE [LARGE SCALE GENOMIC DNA]</scope>
    <source>
        <strain evidence="3">DSM 17038</strain>
    </source>
</reference>
<organism evidence="2 3">
    <name type="scientific">Desulfotruncus arcticus DSM 17038</name>
    <dbReference type="NCBI Taxonomy" id="1121424"/>
    <lineage>
        <taxon>Bacteria</taxon>
        <taxon>Bacillati</taxon>
        <taxon>Bacillota</taxon>
        <taxon>Clostridia</taxon>
        <taxon>Eubacteriales</taxon>
        <taxon>Desulfallaceae</taxon>
        <taxon>Desulfotruncus</taxon>
    </lineage>
</organism>
<proteinExistence type="predicted"/>